<name>A0A4T3EX60_9SPHN</name>
<gene>
    <name evidence="2" type="ORF">E5222_15325</name>
</gene>
<dbReference type="EMBL" id="SSHH01000004">
    <property type="protein sequence ID" value="TIX49093.1"/>
    <property type="molecule type" value="Genomic_DNA"/>
</dbReference>
<dbReference type="InterPro" id="IPR027372">
    <property type="entry name" value="Phytase-like_dom"/>
</dbReference>
<organism evidence="2 3">
    <name type="scientific">Alteraurantiacibacter aquimixticola</name>
    <dbReference type="NCBI Taxonomy" id="2489173"/>
    <lineage>
        <taxon>Bacteria</taxon>
        <taxon>Pseudomonadati</taxon>
        <taxon>Pseudomonadota</taxon>
        <taxon>Alphaproteobacteria</taxon>
        <taxon>Sphingomonadales</taxon>
        <taxon>Erythrobacteraceae</taxon>
        <taxon>Alteraurantiacibacter</taxon>
    </lineage>
</organism>
<dbReference type="Proteomes" id="UP000309389">
    <property type="component" value="Unassembled WGS sequence"/>
</dbReference>
<evidence type="ECO:0000313" key="2">
    <source>
        <dbReference type="EMBL" id="TIX49093.1"/>
    </source>
</evidence>
<feature type="domain" description="Phytase-like" evidence="1">
    <location>
        <begin position="75"/>
        <end position="308"/>
    </location>
</feature>
<evidence type="ECO:0000313" key="3">
    <source>
        <dbReference type="Proteomes" id="UP000309389"/>
    </source>
</evidence>
<dbReference type="OrthoDB" id="9798693at2"/>
<comment type="caution">
    <text evidence="2">The sequence shown here is derived from an EMBL/GenBank/DDBJ whole genome shotgun (WGS) entry which is preliminary data.</text>
</comment>
<proteinExistence type="predicted"/>
<dbReference type="Pfam" id="PF13449">
    <property type="entry name" value="Phytase-like"/>
    <property type="match status" value="1"/>
</dbReference>
<protein>
    <submittedName>
        <fullName evidence="2">Esterase-like activity of phytase family protein</fullName>
    </submittedName>
</protein>
<accession>A0A4T3EX60</accession>
<reference evidence="2 3" key="1">
    <citation type="submission" date="2019-04" db="EMBL/GenBank/DDBJ databases">
        <title>Altererythrobacter aquimixticola sp. nov., isolated from sediment of junction between the ocean and a freshwater spring.</title>
        <authorList>
            <person name="Yoon J.-H."/>
        </authorList>
    </citation>
    <scope>NUCLEOTIDE SEQUENCE [LARGE SCALE GENOMIC DNA]</scope>
    <source>
        <strain evidence="2 3">SSKS-13</strain>
    </source>
</reference>
<evidence type="ECO:0000259" key="1">
    <source>
        <dbReference type="Pfam" id="PF13449"/>
    </source>
</evidence>
<keyword evidence="3" id="KW-1185">Reference proteome</keyword>
<sequence>MTASADRPKRARSRLLAIGLLALALAPGTLLRSDVPETAELGMTVRPLAATDLPLTNGGFTRTGLWELDSENLNFGGYSALLALGPDLLRAFSDRGSMLTFPAPGTSSDFGTRFANIRDRGEFAGKFPDIESVTRDPATGTYWLGFEVSHSLLRYDAESRLEGGVQPPEWRGWSVNSGAEAMVRLADGRFIVLPEQGRVALLYPGDPVEGAEALAFGFTAPEGYSPTDMGALPDGRVLVLLRKVEMTYPPFSVRLALADPAKIDPEQAWHLEVVADLDALLPRENYEGMAIVPGEGESVTIWLIADDNRSAFQRSLLARLEWTPESDESPDAQ</sequence>
<dbReference type="AlphaFoldDB" id="A0A4T3EX60"/>
<dbReference type="RefSeq" id="WP_136694667.1">
    <property type="nucleotide sequence ID" value="NZ_SSHH01000004.1"/>
</dbReference>